<evidence type="ECO:0000313" key="3">
    <source>
        <dbReference type="Proteomes" id="UP000476064"/>
    </source>
</evidence>
<proteinExistence type="predicted"/>
<dbReference type="Proteomes" id="UP000476064">
    <property type="component" value="Chromosome"/>
</dbReference>
<gene>
    <name evidence="2" type="ORF">GXP70_26770</name>
</gene>
<dbReference type="EMBL" id="CP048209">
    <property type="protein sequence ID" value="QHT63210.1"/>
    <property type="molecule type" value="Genomic_DNA"/>
</dbReference>
<sequence>MKLLHRISEDEVIAEFLRAEIDSARFAEGIVRALGDVDVSVIREPDLNDGEQNRIRKQVLGEVRGYGRDASLFENFPDEVEWYAAVMSREELSSVMYIDYSYWNELSRMSRLPGDAAQTIRSGIEIYGVSNDGFLAIGEAIKRCKTFPRLILVACNARSRIVVLEGHARLTGYFLDRERIPAELEVMIGYSERFAAWGLYGAQSADGTKSRPPEGRCAPLRNGLE</sequence>
<dbReference type="KEGG" id="plyc:GXP70_26770"/>
<keyword evidence="3" id="KW-1185">Reference proteome</keyword>
<dbReference type="RefSeq" id="WP_162359640.1">
    <property type="nucleotide sequence ID" value="NZ_CP048209.1"/>
</dbReference>
<reference evidence="2 3" key="1">
    <citation type="submission" date="2020-01" db="EMBL/GenBank/DDBJ databases">
        <title>Paenibacillus sp. nov., isolated from tomato rhizosphere.</title>
        <authorList>
            <person name="Weon H.-Y."/>
            <person name="Lee S.A."/>
        </authorList>
    </citation>
    <scope>NUCLEOTIDE SEQUENCE [LARGE SCALE GENOMIC DNA]</scope>
    <source>
        <strain evidence="2 3">12200R-189</strain>
    </source>
</reference>
<protein>
    <submittedName>
        <fullName evidence="2">Uncharacterized protein</fullName>
    </submittedName>
</protein>
<evidence type="ECO:0000256" key="1">
    <source>
        <dbReference type="SAM" id="MobiDB-lite"/>
    </source>
</evidence>
<organism evidence="2 3">
    <name type="scientific">Paenibacillus lycopersici</name>
    <dbReference type="NCBI Taxonomy" id="2704462"/>
    <lineage>
        <taxon>Bacteria</taxon>
        <taxon>Bacillati</taxon>
        <taxon>Bacillota</taxon>
        <taxon>Bacilli</taxon>
        <taxon>Bacillales</taxon>
        <taxon>Paenibacillaceae</taxon>
        <taxon>Paenibacillus</taxon>
    </lineage>
</organism>
<feature type="region of interest" description="Disordered" evidence="1">
    <location>
        <begin position="204"/>
        <end position="225"/>
    </location>
</feature>
<dbReference type="AlphaFoldDB" id="A0A6C0G6J2"/>
<evidence type="ECO:0000313" key="2">
    <source>
        <dbReference type="EMBL" id="QHT63210.1"/>
    </source>
</evidence>
<name>A0A6C0G6J2_9BACL</name>
<accession>A0A6C0G6J2</accession>